<reference evidence="1" key="2">
    <citation type="submission" date="2020-11" db="EMBL/GenBank/DDBJ databases">
        <authorList>
            <person name="McCartney M.A."/>
            <person name="Auch B."/>
            <person name="Kono T."/>
            <person name="Mallez S."/>
            <person name="Becker A."/>
            <person name="Gohl D.M."/>
            <person name="Silverstein K.A.T."/>
            <person name="Koren S."/>
            <person name="Bechman K.B."/>
            <person name="Herman A."/>
            <person name="Abrahante J.E."/>
            <person name="Garbe J."/>
        </authorList>
    </citation>
    <scope>NUCLEOTIDE SEQUENCE</scope>
    <source>
        <strain evidence="1">Duluth1</strain>
        <tissue evidence="1">Whole animal</tissue>
    </source>
</reference>
<evidence type="ECO:0000313" key="2">
    <source>
        <dbReference type="Proteomes" id="UP000828390"/>
    </source>
</evidence>
<keyword evidence="2" id="KW-1185">Reference proteome</keyword>
<reference evidence="1" key="1">
    <citation type="journal article" date="2019" name="bioRxiv">
        <title>The Genome of the Zebra Mussel, Dreissena polymorpha: A Resource for Invasive Species Research.</title>
        <authorList>
            <person name="McCartney M.A."/>
            <person name="Auch B."/>
            <person name="Kono T."/>
            <person name="Mallez S."/>
            <person name="Zhang Y."/>
            <person name="Obille A."/>
            <person name="Becker A."/>
            <person name="Abrahante J.E."/>
            <person name="Garbe J."/>
            <person name="Badalamenti J.P."/>
            <person name="Herman A."/>
            <person name="Mangelson H."/>
            <person name="Liachko I."/>
            <person name="Sullivan S."/>
            <person name="Sone E.D."/>
            <person name="Koren S."/>
            <person name="Silverstein K.A.T."/>
            <person name="Beckman K.B."/>
            <person name="Gohl D.M."/>
        </authorList>
    </citation>
    <scope>NUCLEOTIDE SEQUENCE</scope>
    <source>
        <strain evidence="1">Duluth1</strain>
        <tissue evidence="1">Whole animal</tissue>
    </source>
</reference>
<comment type="caution">
    <text evidence="1">The sequence shown here is derived from an EMBL/GenBank/DDBJ whole genome shotgun (WGS) entry which is preliminary data.</text>
</comment>
<accession>A0A9D4MFD1</accession>
<organism evidence="1 2">
    <name type="scientific">Dreissena polymorpha</name>
    <name type="common">Zebra mussel</name>
    <name type="synonym">Mytilus polymorpha</name>
    <dbReference type="NCBI Taxonomy" id="45954"/>
    <lineage>
        <taxon>Eukaryota</taxon>
        <taxon>Metazoa</taxon>
        <taxon>Spiralia</taxon>
        <taxon>Lophotrochozoa</taxon>
        <taxon>Mollusca</taxon>
        <taxon>Bivalvia</taxon>
        <taxon>Autobranchia</taxon>
        <taxon>Heteroconchia</taxon>
        <taxon>Euheterodonta</taxon>
        <taxon>Imparidentia</taxon>
        <taxon>Neoheterodontei</taxon>
        <taxon>Myida</taxon>
        <taxon>Dreissenoidea</taxon>
        <taxon>Dreissenidae</taxon>
        <taxon>Dreissena</taxon>
    </lineage>
</organism>
<name>A0A9D4MFD1_DREPO</name>
<dbReference type="EMBL" id="JAIWYP010000002">
    <property type="protein sequence ID" value="KAH3875778.1"/>
    <property type="molecule type" value="Genomic_DNA"/>
</dbReference>
<proteinExistence type="predicted"/>
<dbReference type="AlphaFoldDB" id="A0A9D4MFD1"/>
<gene>
    <name evidence="1" type="ORF">DPMN_039055</name>
</gene>
<dbReference type="Proteomes" id="UP000828390">
    <property type="component" value="Unassembled WGS sequence"/>
</dbReference>
<protein>
    <submittedName>
        <fullName evidence="1">Uncharacterized protein</fullName>
    </submittedName>
</protein>
<sequence>MSYCINYTFNHINYCSNNQINYYANSHCTYNAINLIKNYACKFTTNKNDNVYNCKNN</sequence>
<evidence type="ECO:0000313" key="1">
    <source>
        <dbReference type="EMBL" id="KAH3875778.1"/>
    </source>
</evidence>